<gene>
    <name evidence="1" type="ORF">CDAR_278541</name>
</gene>
<dbReference type="AlphaFoldDB" id="A0AAV4WR56"/>
<name>A0AAV4WR56_9ARAC</name>
<reference evidence="1 2" key="1">
    <citation type="submission" date="2021-06" db="EMBL/GenBank/DDBJ databases">
        <title>Caerostris darwini draft genome.</title>
        <authorList>
            <person name="Kono N."/>
            <person name="Arakawa K."/>
        </authorList>
    </citation>
    <scope>NUCLEOTIDE SEQUENCE [LARGE SCALE GENOMIC DNA]</scope>
</reference>
<evidence type="ECO:0000313" key="2">
    <source>
        <dbReference type="Proteomes" id="UP001054837"/>
    </source>
</evidence>
<evidence type="ECO:0000313" key="1">
    <source>
        <dbReference type="EMBL" id="GIY84406.1"/>
    </source>
</evidence>
<comment type="caution">
    <text evidence="1">The sequence shown here is derived from an EMBL/GenBank/DDBJ whole genome shotgun (WGS) entry which is preliminary data.</text>
</comment>
<dbReference type="Proteomes" id="UP001054837">
    <property type="component" value="Unassembled WGS sequence"/>
</dbReference>
<protein>
    <submittedName>
        <fullName evidence="1">Uncharacterized protein</fullName>
    </submittedName>
</protein>
<organism evidence="1 2">
    <name type="scientific">Caerostris darwini</name>
    <dbReference type="NCBI Taxonomy" id="1538125"/>
    <lineage>
        <taxon>Eukaryota</taxon>
        <taxon>Metazoa</taxon>
        <taxon>Ecdysozoa</taxon>
        <taxon>Arthropoda</taxon>
        <taxon>Chelicerata</taxon>
        <taxon>Arachnida</taxon>
        <taxon>Araneae</taxon>
        <taxon>Araneomorphae</taxon>
        <taxon>Entelegynae</taxon>
        <taxon>Araneoidea</taxon>
        <taxon>Araneidae</taxon>
        <taxon>Caerostris</taxon>
    </lineage>
</organism>
<sequence length="107" mass="12051">MVQQRRASSEFKRVFFSDENSFGVLGSFQSLVRGTQIRVAAEEAGRSRCAGIKTIGMYRAIALEPIAAEVIDDDELSHQRSYRALGPGFQVRRRIGIIFRKRVARCS</sequence>
<dbReference type="EMBL" id="BPLQ01014930">
    <property type="protein sequence ID" value="GIY84406.1"/>
    <property type="molecule type" value="Genomic_DNA"/>
</dbReference>
<accession>A0AAV4WR56</accession>
<proteinExistence type="predicted"/>
<keyword evidence="2" id="KW-1185">Reference proteome</keyword>